<feature type="transmembrane region" description="Helical" evidence="8">
    <location>
        <begin position="60"/>
        <end position="80"/>
    </location>
</feature>
<evidence type="ECO:0000313" key="10">
    <source>
        <dbReference type="EMBL" id="MFC1402448.1"/>
    </source>
</evidence>
<evidence type="ECO:0000256" key="4">
    <source>
        <dbReference type="ARBA" id="ARBA00022741"/>
    </source>
</evidence>
<keyword evidence="4" id="KW-0547">Nucleotide-binding</keyword>
<keyword evidence="11" id="KW-1185">Reference proteome</keyword>
<feature type="transmembrane region" description="Helical" evidence="8">
    <location>
        <begin position="33"/>
        <end position="54"/>
    </location>
</feature>
<evidence type="ECO:0000256" key="8">
    <source>
        <dbReference type="SAM" id="Phobius"/>
    </source>
</evidence>
<reference evidence="10 11" key="1">
    <citation type="submission" date="2024-09" db="EMBL/GenBank/DDBJ databases">
        <authorList>
            <person name="Lee S.D."/>
        </authorList>
    </citation>
    <scope>NUCLEOTIDE SEQUENCE [LARGE SCALE GENOMIC DNA]</scope>
    <source>
        <strain evidence="10 11">N1-5</strain>
    </source>
</reference>
<evidence type="ECO:0000313" key="11">
    <source>
        <dbReference type="Proteomes" id="UP001592528"/>
    </source>
</evidence>
<evidence type="ECO:0000256" key="2">
    <source>
        <dbReference type="ARBA" id="ARBA00022475"/>
    </source>
</evidence>
<dbReference type="Pfam" id="PF18967">
    <property type="entry name" value="PycTM"/>
    <property type="match status" value="1"/>
</dbReference>
<evidence type="ECO:0000256" key="3">
    <source>
        <dbReference type="ARBA" id="ARBA00022692"/>
    </source>
</evidence>
<accession>A0ABV6ULV6</accession>
<dbReference type="Proteomes" id="UP001592528">
    <property type="component" value="Unassembled WGS sequence"/>
</dbReference>
<sequence length="166" mass="17055">MTAGPAVEPADRFVAERLLATVREDVGRADTKASILLSGAVAAPALLIGGHWPAAGGGTAATALLSAGALLWLLGAAALVRTILPRTGTGRAVGDLTYFGDLLAAENPDLLVARVASAGRDPVRWLLVQSVDVSTILAAKYRWIRRGVACMVPGALLAVAGLLLRR</sequence>
<keyword evidence="5 8" id="KW-1133">Transmembrane helix</keyword>
<feature type="domain" description="Pycsar effector protein" evidence="9">
    <location>
        <begin position="15"/>
        <end position="164"/>
    </location>
</feature>
<keyword evidence="3 8" id="KW-0812">Transmembrane</keyword>
<evidence type="ECO:0000259" key="9">
    <source>
        <dbReference type="Pfam" id="PF18967"/>
    </source>
</evidence>
<keyword evidence="2" id="KW-1003">Cell membrane</keyword>
<dbReference type="InterPro" id="IPR043760">
    <property type="entry name" value="PycTM_dom"/>
</dbReference>
<dbReference type="RefSeq" id="WP_037594295.1">
    <property type="nucleotide sequence ID" value="NZ_JBHEZZ010000006.1"/>
</dbReference>
<proteinExistence type="predicted"/>
<protein>
    <submittedName>
        <fullName evidence="10">Pycsar system effector family protein</fullName>
    </submittedName>
</protein>
<evidence type="ECO:0000256" key="5">
    <source>
        <dbReference type="ARBA" id="ARBA00022989"/>
    </source>
</evidence>
<evidence type="ECO:0000256" key="1">
    <source>
        <dbReference type="ARBA" id="ARBA00004236"/>
    </source>
</evidence>
<keyword evidence="7 8" id="KW-0472">Membrane</keyword>
<gene>
    <name evidence="10" type="ORF">ACEZDJ_14260</name>
</gene>
<evidence type="ECO:0000256" key="6">
    <source>
        <dbReference type="ARBA" id="ARBA00023118"/>
    </source>
</evidence>
<organism evidence="10 11">
    <name type="scientific">Streptacidiphilus cavernicola</name>
    <dbReference type="NCBI Taxonomy" id="3342716"/>
    <lineage>
        <taxon>Bacteria</taxon>
        <taxon>Bacillati</taxon>
        <taxon>Actinomycetota</taxon>
        <taxon>Actinomycetes</taxon>
        <taxon>Kitasatosporales</taxon>
        <taxon>Streptomycetaceae</taxon>
        <taxon>Streptacidiphilus</taxon>
    </lineage>
</organism>
<comment type="caution">
    <text evidence="10">The sequence shown here is derived from an EMBL/GenBank/DDBJ whole genome shotgun (WGS) entry which is preliminary data.</text>
</comment>
<comment type="subcellular location">
    <subcellularLocation>
        <location evidence="1">Cell membrane</location>
    </subcellularLocation>
</comment>
<evidence type="ECO:0000256" key="7">
    <source>
        <dbReference type="ARBA" id="ARBA00023136"/>
    </source>
</evidence>
<feature type="transmembrane region" description="Helical" evidence="8">
    <location>
        <begin position="147"/>
        <end position="164"/>
    </location>
</feature>
<keyword evidence="6" id="KW-0051">Antiviral defense</keyword>
<name>A0ABV6ULV6_9ACTN</name>
<dbReference type="EMBL" id="JBHEZZ010000006">
    <property type="protein sequence ID" value="MFC1402448.1"/>
    <property type="molecule type" value="Genomic_DNA"/>
</dbReference>